<feature type="compositionally biased region" description="Acidic residues" evidence="1">
    <location>
        <begin position="38"/>
        <end position="56"/>
    </location>
</feature>
<feature type="compositionally biased region" description="Acidic residues" evidence="1">
    <location>
        <begin position="64"/>
        <end position="82"/>
    </location>
</feature>
<dbReference type="VEuPathDB" id="FungiDB:LCOR_08934.1"/>
<sequence length="421" mass="47446">MFLSNNKQKRLATGAVFSSILLMSGVFAAPPPAYTNDNFEEEEEEEEEDVDNETLNEGERDVVDELADEWTGDDIANDDDQQQQEHLDTEQLPLEEQDSNSNIIRVKDTQQSILDPSDEKTPWIDEDNDKQQQQQQPEPAAGSVNEEGEDTGFDDAGTLDLAEQEDTDDAEDDTPANLEDDGDDDGTKAAENETPEDSELTVEKPWDDSTSEEEEEEDEEESHDTTVDDEKSAFDDNDDQADEVEEEQAATMAIDDDTTNLPEMEEQQLPHQTQQETNDFMDSSTALPPTVDQQEDDSMIKLDDYQVDNTVEEINQSLEKALDSLQQPGSIADQNERMEFANANNFFPDENPQRYPSTIPPPPIQSAKPEQEGFSVSMLFFIALSLFLLMKAPKIKRYLTPRSGDYKSTLPYHHAHGKTRD</sequence>
<protein>
    <submittedName>
        <fullName evidence="4">Uncharacterized protein</fullName>
    </submittedName>
</protein>
<feature type="compositionally biased region" description="Acidic residues" evidence="1">
    <location>
        <begin position="209"/>
        <end position="222"/>
    </location>
</feature>
<dbReference type="AlphaFoldDB" id="A0A068S716"/>
<reference evidence="4" key="1">
    <citation type="submission" date="2013-08" db="EMBL/GenBank/DDBJ databases">
        <title>Gene expansion shapes genome architecture in the human pathogen Lichtheimia corymbifera: an evolutionary genomics analysis in the ancient terrestrial Mucorales (Mucoromycotina).</title>
        <authorList>
            <person name="Schwartze V.U."/>
            <person name="Winter S."/>
            <person name="Shelest E."/>
            <person name="Marcet-Houben M."/>
            <person name="Horn F."/>
            <person name="Wehner S."/>
            <person name="Hoffmann K."/>
            <person name="Riege K."/>
            <person name="Sammeth M."/>
            <person name="Nowrousian M."/>
            <person name="Valiante V."/>
            <person name="Linde J."/>
            <person name="Jacobsen I.D."/>
            <person name="Marz M."/>
            <person name="Brakhage A.A."/>
            <person name="Gabaldon T."/>
            <person name="Bocker S."/>
            <person name="Voigt K."/>
        </authorList>
    </citation>
    <scope>NUCLEOTIDE SEQUENCE [LARGE SCALE GENOMIC DNA]</scope>
    <source>
        <strain evidence="4">FSU 9682</strain>
    </source>
</reference>
<keyword evidence="2" id="KW-1133">Transmembrane helix</keyword>
<feature type="transmembrane region" description="Helical" evidence="2">
    <location>
        <begin position="373"/>
        <end position="390"/>
    </location>
</feature>
<organism evidence="4 5">
    <name type="scientific">Lichtheimia corymbifera JMRC:FSU:9682</name>
    <dbReference type="NCBI Taxonomy" id="1263082"/>
    <lineage>
        <taxon>Eukaryota</taxon>
        <taxon>Fungi</taxon>
        <taxon>Fungi incertae sedis</taxon>
        <taxon>Mucoromycota</taxon>
        <taxon>Mucoromycotina</taxon>
        <taxon>Mucoromycetes</taxon>
        <taxon>Mucorales</taxon>
        <taxon>Lichtheimiaceae</taxon>
        <taxon>Lichtheimia</taxon>
    </lineage>
</organism>
<feature type="chain" id="PRO_5001653010" evidence="3">
    <location>
        <begin position="29"/>
        <end position="421"/>
    </location>
</feature>
<evidence type="ECO:0000256" key="3">
    <source>
        <dbReference type="SAM" id="SignalP"/>
    </source>
</evidence>
<evidence type="ECO:0000313" key="5">
    <source>
        <dbReference type="Proteomes" id="UP000027586"/>
    </source>
</evidence>
<gene>
    <name evidence="4" type="ORF">LCOR_08934.1</name>
</gene>
<feature type="compositionally biased region" description="Acidic residues" evidence="1">
    <location>
        <begin position="162"/>
        <end position="184"/>
    </location>
</feature>
<evidence type="ECO:0000256" key="1">
    <source>
        <dbReference type="SAM" id="MobiDB-lite"/>
    </source>
</evidence>
<accession>A0A068S716</accession>
<dbReference type="Proteomes" id="UP000027586">
    <property type="component" value="Unassembled WGS sequence"/>
</dbReference>
<proteinExistence type="predicted"/>
<feature type="region of interest" description="Disordered" evidence="1">
    <location>
        <begin position="29"/>
        <end position="296"/>
    </location>
</feature>
<evidence type="ECO:0000313" key="4">
    <source>
        <dbReference type="EMBL" id="CDH58054.1"/>
    </source>
</evidence>
<feature type="compositionally biased region" description="Polar residues" evidence="1">
    <location>
        <begin position="269"/>
        <end position="287"/>
    </location>
</feature>
<feature type="compositionally biased region" description="Basic and acidic residues" evidence="1">
    <location>
        <begin position="223"/>
        <end position="234"/>
    </location>
</feature>
<evidence type="ECO:0000256" key="2">
    <source>
        <dbReference type="SAM" id="Phobius"/>
    </source>
</evidence>
<comment type="caution">
    <text evidence="4">The sequence shown here is derived from an EMBL/GenBank/DDBJ whole genome shotgun (WGS) entry which is preliminary data.</text>
</comment>
<feature type="signal peptide" evidence="3">
    <location>
        <begin position="1"/>
        <end position="28"/>
    </location>
</feature>
<dbReference type="EMBL" id="CBTN010000052">
    <property type="protein sequence ID" value="CDH58054.1"/>
    <property type="molecule type" value="Genomic_DNA"/>
</dbReference>
<feature type="compositionally biased region" description="Polar residues" evidence="1">
    <location>
        <begin position="99"/>
        <end position="114"/>
    </location>
</feature>
<keyword evidence="5" id="KW-1185">Reference proteome</keyword>
<feature type="compositionally biased region" description="Acidic residues" evidence="1">
    <location>
        <begin position="235"/>
        <end position="266"/>
    </location>
</feature>
<dbReference type="STRING" id="1263082.A0A068S716"/>
<keyword evidence="2" id="KW-0812">Transmembrane</keyword>
<keyword evidence="2" id="KW-0472">Membrane</keyword>
<name>A0A068S716_9FUNG</name>
<keyword evidence="3" id="KW-0732">Signal</keyword>
<dbReference type="OrthoDB" id="2280611at2759"/>